<dbReference type="Proteomes" id="UP000036923">
    <property type="component" value="Unassembled WGS sequence"/>
</dbReference>
<dbReference type="SUPFAM" id="SSF52172">
    <property type="entry name" value="CheY-like"/>
    <property type="match status" value="1"/>
</dbReference>
<comment type="caution">
    <text evidence="5">The sequence shown here is derived from an EMBL/GenBank/DDBJ whole genome shotgun (WGS) entry which is preliminary data.</text>
</comment>
<comment type="function">
    <text evidence="2">May play the central regulatory role in sporulation. It may be an element of the effector pathway responsible for the activation of sporulation genes in response to nutritional stress. Spo0A may act in concert with spo0H (a sigma factor) to control the expression of some genes that are critical to the sporulation process.</text>
</comment>
<evidence type="ECO:0000259" key="4">
    <source>
        <dbReference type="PROSITE" id="PS50110"/>
    </source>
</evidence>
<dbReference type="PANTHER" id="PTHR43384">
    <property type="entry name" value="SEPTUM SITE-DETERMINING PROTEIN MIND HOMOLOG, CHLOROPLASTIC-RELATED"/>
    <property type="match status" value="1"/>
</dbReference>
<sequence length="400" mass="44644">MDKIRVVIVDDSEETRSNIKTILAFEKRFEVIGEAENGNEAVNVAKELRPDVILMDINMPIMDGIKATSQISIEVPETSVIIMSVQGEQEYLRKAMSAGAREFITKPFSSDDLIVSIMNTYEAEAKRKENIGISRVHEDIKSKVITVFSTKGGVGKTTISSNLAVCIARNTKKRVALIDLDLQFGDVAIMLNVTVKNTISDLIKEINMLDANLLDDYLVTHFSGVKVLPAPLKPEYAEYITSSHVEKIIKTLKESYHYVIVDTSASFHETVLTSLDMSDKILMVSTLDLPTIKNVKSGLDIMESLHYSKEKTKIVLNKASEQFGIKYKDFEDTLKYTIWSYLPEDSATVVTSANKGFPFVMTRTETKVAKAIAGMADELTMEKAAEQKEKSTIKRLLGIY</sequence>
<accession>A0A0L6JGV4</accession>
<proteinExistence type="predicted"/>
<feature type="modified residue" description="4-aspartylphosphate" evidence="3">
    <location>
        <position position="56"/>
    </location>
</feature>
<dbReference type="PANTHER" id="PTHR43384:SF13">
    <property type="entry name" value="SLR0110 PROTEIN"/>
    <property type="match status" value="1"/>
</dbReference>
<dbReference type="CDD" id="cd17535">
    <property type="entry name" value="REC_NarL-like"/>
    <property type="match status" value="1"/>
</dbReference>
<dbReference type="Pfam" id="PF00072">
    <property type="entry name" value="Response_reg"/>
    <property type="match status" value="1"/>
</dbReference>
<dbReference type="STRING" id="398512.Bccel_0353"/>
<gene>
    <name evidence="5" type="ORF">Bccel_0353</name>
</gene>
<dbReference type="InterPro" id="IPR058245">
    <property type="entry name" value="NreC/VraR/RcsB-like_REC"/>
</dbReference>
<dbReference type="GO" id="GO:0005524">
    <property type="term" value="F:ATP binding"/>
    <property type="evidence" value="ECO:0007669"/>
    <property type="project" value="TreeGrafter"/>
</dbReference>
<organism evidence="5 6">
    <name type="scientific">Pseudobacteroides cellulosolvens ATCC 35603 = DSM 2933</name>
    <dbReference type="NCBI Taxonomy" id="398512"/>
    <lineage>
        <taxon>Bacteria</taxon>
        <taxon>Bacillati</taxon>
        <taxon>Bacillota</taxon>
        <taxon>Clostridia</taxon>
        <taxon>Eubacteriales</taxon>
        <taxon>Oscillospiraceae</taxon>
        <taxon>Pseudobacteroides</taxon>
    </lineage>
</organism>
<evidence type="ECO:0000256" key="2">
    <source>
        <dbReference type="ARBA" id="ARBA00024867"/>
    </source>
</evidence>
<dbReference type="EMBL" id="LGTC01000001">
    <property type="protein sequence ID" value="KNY25096.1"/>
    <property type="molecule type" value="Genomic_DNA"/>
</dbReference>
<feature type="domain" description="Response regulatory" evidence="4">
    <location>
        <begin position="5"/>
        <end position="121"/>
    </location>
</feature>
<dbReference type="eggNOG" id="COG4963">
    <property type="taxonomic scope" value="Bacteria"/>
</dbReference>
<dbReference type="SMART" id="SM00448">
    <property type="entry name" value="REC"/>
    <property type="match status" value="1"/>
</dbReference>
<reference evidence="6" key="1">
    <citation type="submission" date="2015-07" db="EMBL/GenBank/DDBJ databases">
        <title>Near-Complete Genome Sequence of the Cellulolytic Bacterium Bacteroides (Pseudobacteroides) cellulosolvens ATCC 35603.</title>
        <authorList>
            <person name="Dassa B."/>
            <person name="Utturkar S.M."/>
            <person name="Klingeman D.M."/>
            <person name="Hurt R.A."/>
            <person name="Keller M."/>
            <person name="Xu J."/>
            <person name="Reddy Y.H.K."/>
            <person name="Borovok I."/>
            <person name="Grinberg I.R."/>
            <person name="Lamed R."/>
            <person name="Zhivin O."/>
            <person name="Bayer E.A."/>
            <person name="Brown S.D."/>
        </authorList>
    </citation>
    <scope>NUCLEOTIDE SEQUENCE [LARGE SCALE GENOMIC DNA]</scope>
    <source>
        <strain evidence="6">DSM 2933</strain>
    </source>
</reference>
<dbReference type="OrthoDB" id="9794577at2"/>
<evidence type="ECO:0000256" key="3">
    <source>
        <dbReference type="PROSITE-ProRule" id="PRU00169"/>
    </source>
</evidence>
<dbReference type="GO" id="GO:0009898">
    <property type="term" value="C:cytoplasmic side of plasma membrane"/>
    <property type="evidence" value="ECO:0007669"/>
    <property type="project" value="TreeGrafter"/>
</dbReference>
<evidence type="ECO:0000313" key="6">
    <source>
        <dbReference type="Proteomes" id="UP000036923"/>
    </source>
</evidence>
<dbReference type="InterPro" id="IPR050625">
    <property type="entry name" value="ParA/MinD_ATPase"/>
</dbReference>
<dbReference type="AlphaFoldDB" id="A0A0L6JGV4"/>
<dbReference type="InterPro" id="IPR011006">
    <property type="entry name" value="CheY-like_superfamily"/>
</dbReference>
<dbReference type="Gene3D" id="3.40.50.300">
    <property type="entry name" value="P-loop containing nucleotide triphosphate hydrolases"/>
    <property type="match status" value="1"/>
</dbReference>
<dbReference type="Pfam" id="PF13614">
    <property type="entry name" value="AAA_31"/>
    <property type="match status" value="1"/>
</dbReference>
<dbReference type="GO" id="GO:0000160">
    <property type="term" value="P:phosphorelay signal transduction system"/>
    <property type="evidence" value="ECO:0007669"/>
    <property type="project" value="InterPro"/>
</dbReference>
<dbReference type="GO" id="GO:0016887">
    <property type="term" value="F:ATP hydrolysis activity"/>
    <property type="evidence" value="ECO:0007669"/>
    <property type="project" value="TreeGrafter"/>
</dbReference>
<name>A0A0L6JGV4_9FIRM</name>
<dbReference type="GO" id="GO:0051782">
    <property type="term" value="P:negative regulation of cell division"/>
    <property type="evidence" value="ECO:0007669"/>
    <property type="project" value="TreeGrafter"/>
</dbReference>
<dbReference type="SUPFAM" id="SSF52540">
    <property type="entry name" value="P-loop containing nucleoside triphosphate hydrolases"/>
    <property type="match status" value="1"/>
</dbReference>
<dbReference type="InterPro" id="IPR001789">
    <property type="entry name" value="Sig_transdc_resp-reg_receiver"/>
</dbReference>
<dbReference type="Gene3D" id="3.40.50.2300">
    <property type="match status" value="1"/>
</dbReference>
<dbReference type="InterPro" id="IPR025669">
    <property type="entry name" value="AAA_dom"/>
</dbReference>
<dbReference type="PATRIC" id="fig|398512.5.peg.371"/>
<keyword evidence="6" id="KW-1185">Reference proteome</keyword>
<dbReference type="PROSITE" id="PS50110">
    <property type="entry name" value="RESPONSE_REGULATORY"/>
    <property type="match status" value="1"/>
</dbReference>
<dbReference type="InterPro" id="IPR027417">
    <property type="entry name" value="P-loop_NTPase"/>
</dbReference>
<protein>
    <recommendedName>
        <fullName evidence="1">Stage 0 sporulation protein A homolog</fullName>
    </recommendedName>
</protein>
<evidence type="ECO:0000313" key="5">
    <source>
        <dbReference type="EMBL" id="KNY25096.1"/>
    </source>
</evidence>
<dbReference type="GO" id="GO:0005829">
    <property type="term" value="C:cytosol"/>
    <property type="evidence" value="ECO:0007669"/>
    <property type="project" value="TreeGrafter"/>
</dbReference>
<evidence type="ECO:0000256" key="1">
    <source>
        <dbReference type="ARBA" id="ARBA00018672"/>
    </source>
</evidence>
<dbReference type="eggNOG" id="COG4753">
    <property type="taxonomic scope" value="Bacteria"/>
</dbReference>
<dbReference type="RefSeq" id="WP_036946268.1">
    <property type="nucleotide sequence ID" value="NZ_KN050763.1"/>
</dbReference>
<keyword evidence="3" id="KW-0597">Phosphoprotein</keyword>